<evidence type="ECO:0000256" key="1">
    <source>
        <dbReference type="ARBA" id="ARBA00023186"/>
    </source>
</evidence>
<dbReference type="NCBIfam" id="NF008632">
    <property type="entry name" value="PRK11621.1"/>
    <property type="match status" value="1"/>
</dbReference>
<protein>
    <submittedName>
        <fullName evidence="2">Tat proofreading chaperone DmsD</fullName>
    </submittedName>
</protein>
<keyword evidence="3" id="KW-1185">Reference proteome</keyword>
<dbReference type="InterPro" id="IPR020945">
    <property type="entry name" value="DMSO/NO3_reduct_chaperone"/>
</dbReference>
<dbReference type="EMBL" id="WPOO01000012">
    <property type="protein sequence ID" value="MVN59107.1"/>
    <property type="molecule type" value="Genomic_DNA"/>
</dbReference>
<dbReference type="PIRSF" id="PIRSF004690">
    <property type="entry name" value="DmsD"/>
    <property type="match status" value="1"/>
</dbReference>
<gene>
    <name evidence="2" type="primary">dmsD</name>
    <name evidence="2" type="ORF">GO707_07720</name>
</gene>
<dbReference type="PANTHER" id="PTHR34227">
    <property type="entry name" value="CHAPERONE PROTEIN YCDY"/>
    <property type="match status" value="1"/>
</dbReference>
<comment type="caution">
    <text evidence="2">The sequence shown here is derived from an EMBL/GenBank/DDBJ whole genome shotgun (WGS) entry which is preliminary data.</text>
</comment>
<dbReference type="STRING" id="1384484.AEQU_0348"/>
<keyword evidence="1" id="KW-0143">Chaperone</keyword>
<dbReference type="Pfam" id="PF02613">
    <property type="entry name" value="Nitrate_red_del"/>
    <property type="match status" value="1"/>
</dbReference>
<organism evidence="2 3">
    <name type="scientific">Adlercreutzia rubneri</name>
    <dbReference type="NCBI Taxonomy" id="2916441"/>
    <lineage>
        <taxon>Bacteria</taxon>
        <taxon>Bacillati</taxon>
        <taxon>Actinomycetota</taxon>
        <taxon>Coriobacteriia</taxon>
        <taxon>Eggerthellales</taxon>
        <taxon>Eggerthellaceae</taxon>
        <taxon>Adlercreutzia</taxon>
    </lineage>
</organism>
<dbReference type="Gene3D" id="1.10.3480.10">
    <property type="entry name" value="TorD-like"/>
    <property type="match status" value="1"/>
</dbReference>
<proteinExistence type="predicted"/>
<accession>A0A3E2EPP3</accession>
<dbReference type="InterPro" id="IPR026269">
    <property type="entry name" value="DmsD-type"/>
</dbReference>
<evidence type="ECO:0000313" key="2">
    <source>
        <dbReference type="EMBL" id="MVN59107.1"/>
    </source>
</evidence>
<dbReference type="SUPFAM" id="SSF89155">
    <property type="entry name" value="TorD-like"/>
    <property type="match status" value="1"/>
</dbReference>
<sequence>MLRRLSLTPSVDVLNSLSFAGATLSPLFLQDPRTGSAGALFEALSLLNADEATAEWPLADKTEAQEGLDLIVAGLKASRATEADGAFCAEDKLVDEYRRLFIGPAQKPAPPWGSVYTDREQVIFGESTLRLRSWMRQHGIARLADDRMPDDHIGLMLSLLATLTEERPELVEEYLSEHLLPWAPHYLGLLEVCAEHPFYKGLALLTKATLKGAQDELSLVVIEPRFYR</sequence>
<evidence type="ECO:0000313" key="3">
    <source>
        <dbReference type="Proteomes" id="UP000488839"/>
    </source>
</evidence>
<dbReference type="InterPro" id="IPR036411">
    <property type="entry name" value="TorD-like_sf"/>
</dbReference>
<dbReference type="OrthoDB" id="3174863at2"/>
<dbReference type="AlphaFoldDB" id="A0A3E2EPP3"/>
<dbReference type="InterPro" id="IPR050289">
    <property type="entry name" value="TorD/DmsD_chaperones"/>
</dbReference>
<name>A0A3E2EPP3_9ACTN</name>
<reference evidence="2 3" key="1">
    <citation type="submission" date="2019-11" db="EMBL/GenBank/DDBJ databases">
        <title>Whole genome shotgun sequencing (WGS) data from Adlercreutzia equolifaciens ResAG-91, Eggerthella lenta MRI-F36, MRI-F37, MRI-F40, ResAG-49, ResAG-88, ResAG-121, ResAG-145, and Gordonibacter sp. ResAG-5, ResAG-26, ResAG-43, ResAG-50, ResAG-59.</title>
        <authorList>
            <person name="Stoll D.A."/>
            <person name="Danylec N."/>
            <person name="Franz C.M.A.P."/>
            <person name="Huch M."/>
        </authorList>
    </citation>
    <scope>NUCLEOTIDE SEQUENCE [LARGE SCALE GENOMIC DNA]</scope>
    <source>
        <strain evidence="2 3">ResAG-91</strain>
    </source>
</reference>
<dbReference type="PANTHER" id="PTHR34227:SF13">
    <property type="entry name" value="TAT PROOFREADING CHAPERONE DMSD-RELATED"/>
    <property type="match status" value="1"/>
</dbReference>
<dbReference type="Proteomes" id="UP000488839">
    <property type="component" value="Unassembled WGS sequence"/>
</dbReference>